<reference evidence="2" key="1">
    <citation type="submission" date="2020-05" db="UniProtKB">
        <authorList>
            <consortium name="EnsemblMetazoa"/>
        </authorList>
    </citation>
    <scope>IDENTIFICATION</scope>
    <source>
        <strain evidence="2">TTRI</strain>
    </source>
</reference>
<dbReference type="EnsemblMetazoa" id="GAUT010373-RA">
    <property type="protein sequence ID" value="GAUT010373-PA"/>
    <property type="gene ID" value="GAUT010373"/>
</dbReference>
<dbReference type="VEuPathDB" id="VectorBase:GAUT010373"/>
<proteinExistence type="predicted"/>
<dbReference type="InterPro" id="IPR043504">
    <property type="entry name" value="Peptidase_S1_PA_chymotrypsin"/>
</dbReference>
<evidence type="ECO:0000256" key="1">
    <source>
        <dbReference type="SAM" id="Phobius"/>
    </source>
</evidence>
<dbReference type="Proteomes" id="UP000078200">
    <property type="component" value="Unassembled WGS sequence"/>
</dbReference>
<keyword evidence="1" id="KW-1133">Transmembrane helix</keyword>
<dbReference type="STRING" id="7395.A0A1A9UNJ3"/>
<keyword evidence="1" id="KW-0472">Membrane</keyword>
<dbReference type="Gene3D" id="2.40.10.10">
    <property type="entry name" value="Trypsin-like serine proteases"/>
    <property type="match status" value="1"/>
</dbReference>
<evidence type="ECO:0008006" key="4">
    <source>
        <dbReference type="Google" id="ProtNLM"/>
    </source>
</evidence>
<evidence type="ECO:0000313" key="3">
    <source>
        <dbReference type="Proteomes" id="UP000078200"/>
    </source>
</evidence>
<dbReference type="SUPFAM" id="SSF50494">
    <property type="entry name" value="Trypsin-like serine proteases"/>
    <property type="match status" value="1"/>
</dbReference>
<dbReference type="AlphaFoldDB" id="A0A1A9UNJ3"/>
<protein>
    <recommendedName>
        <fullName evidence="4">Peptidase S1 domain-containing protein</fullName>
    </recommendedName>
</protein>
<feature type="transmembrane region" description="Helical" evidence="1">
    <location>
        <begin position="181"/>
        <end position="199"/>
    </location>
</feature>
<evidence type="ECO:0000313" key="2">
    <source>
        <dbReference type="EnsemblMetazoa" id="GAUT010373-PA"/>
    </source>
</evidence>
<keyword evidence="1" id="KW-0812">Transmembrane</keyword>
<organism evidence="2 3">
    <name type="scientific">Glossina austeni</name>
    <name type="common">Savannah tsetse fly</name>
    <dbReference type="NCBI Taxonomy" id="7395"/>
    <lineage>
        <taxon>Eukaryota</taxon>
        <taxon>Metazoa</taxon>
        <taxon>Ecdysozoa</taxon>
        <taxon>Arthropoda</taxon>
        <taxon>Hexapoda</taxon>
        <taxon>Insecta</taxon>
        <taxon>Pterygota</taxon>
        <taxon>Neoptera</taxon>
        <taxon>Endopterygota</taxon>
        <taxon>Diptera</taxon>
        <taxon>Brachycera</taxon>
        <taxon>Muscomorpha</taxon>
        <taxon>Hippoboscoidea</taxon>
        <taxon>Glossinidae</taxon>
        <taxon>Glossina</taxon>
    </lineage>
</organism>
<sequence length="205" mass="22830">MNFYGYQKGGDTVFHAAAILGDSVLTNYPFKGSRCFVAITSTEDSNSPSFSHGIKLKFLKTELIIKHVEISIWTYNESKDYGKGINVSQFCIRIHDSVDEGDHCKYIQAGSPIICNSTLTGVVNNMTPCKPIQPRPCTDIHPFKAWIYSNMREPTREAKKKGVFTGKQPKVAPKKATAAKYILPIITILLTLIYLKFIGSDDFGV</sequence>
<name>A0A1A9UNJ3_GLOAU</name>
<accession>A0A1A9UNJ3</accession>
<keyword evidence="3" id="KW-1185">Reference proteome</keyword>
<dbReference type="InterPro" id="IPR009003">
    <property type="entry name" value="Peptidase_S1_PA"/>
</dbReference>